<gene>
    <name evidence="1" type="ORF">ALP65_00709</name>
</gene>
<dbReference type="Proteomes" id="UP000270834">
    <property type="component" value="Unassembled WGS sequence"/>
</dbReference>
<proteinExistence type="predicted"/>
<comment type="caution">
    <text evidence="1">The sequence shown here is derived from an EMBL/GenBank/DDBJ whole genome shotgun (WGS) entry which is preliminary data.</text>
</comment>
<protein>
    <submittedName>
        <fullName evidence="1">Uncharacterized protein</fullName>
    </submittedName>
</protein>
<evidence type="ECO:0000313" key="2">
    <source>
        <dbReference type="Proteomes" id="UP000270834"/>
    </source>
</evidence>
<dbReference type="EMBL" id="RBSQ01000799">
    <property type="protein sequence ID" value="RMS52262.1"/>
    <property type="molecule type" value="Genomic_DNA"/>
</dbReference>
<organism evidence="1 2">
    <name type="scientific">Pseudomonas aeruginosa</name>
    <dbReference type="NCBI Taxonomy" id="287"/>
    <lineage>
        <taxon>Bacteria</taxon>
        <taxon>Pseudomonadati</taxon>
        <taxon>Pseudomonadota</taxon>
        <taxon>Gammaproteobacteria</taxon>
        <taxon>Pseudomonadales</taxon>
        <taxon>Pseudomonadaceae</taxon>
        <taxon>Pseudomonas</taxon>
    </lineage>
</organism>
<sequence length="103" mass="11690">MTPAQIARQLNCSEKNVYAMLAEAIAGQQVSLEQALDLPEELLGEIQDAFLEEDGELPRRWRRWRSVSASGCRVACCTACAPPCRWNWSRDMAICRYFLTPIL</sequence>
<dbReference type="AlphaFoldDB" id="A0A3M5DQJ0"/>
<name>A0A3M5DQJ0_PSEAI</name>
<evidence type="ECO:0000313" key="1">
    <source>
        <dbReference type="EMBL" id="RMS52262.1"/>
    </source>
</evidence>
<accession>A0A3M5DQJ0</accession>
<reference evidence="1 2" key="1">
    <citation type="submission" date="2018-08" db="EMBL/GenBank/DDBJ databases">
        <title>Recombination of ecologically and evolutionarily significant loci maintains genetic cohesion in the Pseudomonas syringae species complex.</title>
        <authorList>
            <person name="Dillon M."/>
            <person name="Thakur S."/>
            <person name="Almeida R.N.D."/>
            <person name="Weir B.S."/>
            <person name="Guttman D.S."/>
        </authorList>
    </citation>
    <scope>NUCLEOTIDE SEQUENCE [LARGE SCALE GENOMIC DNA]</scope>
    <source>
        <strain evidence="1 2">ICMP 7846</strain>
    </source>
</reference>